<dbReference type="Gene3D" id="2.60.40.1120">
    <property type="entry name" value="Carboxypeptidase-like, regulatory domain"/>
    <property type="match status" value="1"/>
</dbReference>
<accession>A0ABD0XT24</accession>
<organism evidence="1 2">
    <name type="scientific">Ranatra chinensis</name>
    <dbReference type="NCBI Taxonomy" id="642074"/>
    <lineage>
        <taxon>Eukaryota</taxon>
        <taxon>Metazoa</taxon>
        <taxon>Ecdysozoa</taxon>
        <taxon>Arthropoda</taxon>
        <taxon>Hexapoda</taxon>
        <taxon>Insecta</taxon>
        <taxon>Pterygota</taxon>
        <taxon>Neoptera</taxon>
        <taxon>Paraneoptera</taxon>
        <taxon>Hemiptera</taxon>
        <taxon>Heteroptera</taxon>
        <taxon>Panheteroptera</taxon>
        <taxon>Nepomorpha</taxon>
        <taxon>Nepidae</taxon>
        <taxon>Ranatrinae</taxon>
        <taxon>Ranatra</taxon>
    </lineage>
</organism>
<dbReference type="GO" id="GO:0008233">
    <property type="term" value="F:peptidase activity"/>
    <property type="evidence" value="ECO:0007669"/>
    <property type="project" value="UniProtKB-ARBA"/>
</dbReference>
<gene>
    <name evidence="1" type="ORF">AAG570_007864</name>
</gene>
<dbReference type="InterPro" id="IPR008969">
    <property type="entry name" value="CarboxyPept-like_regulatory"/>
</dbReference>
<reference evidence="1 2" key="1">
    <citation type="submission" date="2024-07" db="EMBL/GenBank/DDBJ databases">
        <title>Chromosome-level genome assembly of the water stick insect Ranatra chinensis (Heteroptera: Nepidae).</title>
        <authorList>
            <person name="Liu X."/>
        </authorList>
    </citation>
    <scope>NUCLEOTIDE SEQUENCE [LARGE SCALE GENOMIC DNA]</scope>
    <source>
        <strain evidence="1">Cailab_2021Rc</strain>
        <tissue evidence="1">Muscle</tissue>
    </source>
</reference>
<dbReference type="InterPro" id="IPR050753">
    <property type="entry name" value="Peptidase_M14_domain"/>
</dbReference>
<name>A0ABD0XT24_9HEMI</name>
<comment type="caution">
    <text evidence="1">The sequence shown here is derived from an EMBL/GenBank/DDBJ whole genome shotgun (WGS) entry which is preliminary data.</text>
</comment>
<dbReference type="PANTHER" id="PTHR11532">
    <property type="entry name" value="PROTEASE M14 CARBOXYPEPTIDASE"/>
    <property type="match status" value="1"/>
</dbReference>
<dbReference type="FunFam" id="2.60.40.1120:FF:000004">
    <property type="entry name" value="Carboxypeptidase E"/>
    <property type="match status" value="1"/>
</dbReference>
<proteinExistence type="predicted"/>
<evidence type="ECO:0000313" key="2">
    <source>
        <dbReference type="Proteomes" id="UP001558652"/>
    </source>
</evidence>
<dbReference type="AlphaFoldDB" id="A0ABD0XT24"/>
<evidence type="ECO:0000313" key="1">
    <source>
        <dbReference type="EMBL" id="KAL1110331.1"/>
    </source>
</evidence>
<dbReference type="PANTHER" id="PTHR11532:SF57">
    <property type="entry name" value="CARBOXYPEPTIDASE D, B"/>
    <property type="match status" value="1"/>
</dbReference>
<feature type="non-terminal residue" evidence="1">
    <location>
        <position position="1"/>
    </location>
</feature>
<keyword evidence="2" id="KW-1185">Reference proteome</keyword>
<dbReference type="EMBL" id="JBFDAA010000022">
    <property type="protein sequence ID" value="KAL1110331.1"/>
    <property type="molecule type" value="Genomic_DNA"/>
</dbReference>
<evidence type="ECO:0008006" key="3">
    <source>
        <dbReference type="Google" id="ProtNLM"/>
    </source>
</evidence>
<dbReference type="Pfam" id="PF13620">
    <property type="entry name" value="CarboxypepD_reg"/>
    <property type="match status" value="1"/>
</dbReference>
<sequence length="165" mass="18346">AHRGVSGFVKSTNNRAIENARIKVSGISKDVTTASDGDYWRILAPGNYTITAAAQGYYSHSVNVTVPDSVFGTSLNFNLARDNPDSWSIENDYNQKASVVHLSKYLENSEITTELLKLDIATPSQAEFIAGNKIEYDSLKLAYDVSPFVISNYSEWHPKKNYFVL</sequence>
<protein>
    <recommendedName>
        <fullName evidence="3">Carboxypeptidase regulatory-like domain-containing protein</fullName>
    </recommendedName>
</protein>
<dbReference type="SUPFAM" id="SSF49464">
    <property type="entry name" value="Carboxypeptidase regulatory domain-like"/>
    <property type="match status" value="1"/>
</dbReference>
<dbReference type="Proteomes" id="UP001558652">
    <property type="component" value="Unassembled WGS sequence"/>
</dbReference>
<dbReference type="CDD" id="cd11308">
    <property type="entry name" value="Peptidase_M14NE-CP-C_like"/>
    <property type="match status" value="1"/>
</dbReference>